<sequence length="756" mass="86278">MQMPIGQHQSAPVLPHPQQNRNTNRLSAEPSTLRNSYTPSSQSFLNDPECISIRDRLLNGDDPNFLSSKDENESPSFSMDLLQRLIIHLRELEERYAASANYQDAKKIHSIQISVKDEINSRLQNQNANSISNNSNEVDYINTIKKKHEQELNKFDNETNEKINNIEKLHQQSINRFEQSWNEKTRQYRKPSQHLIELKKTERNLAMIGQYDQATIVNTEATNLAKEEAAEKQKKILDDYRKARQKLIEKQNRELQSIVSNRAEQRLIIESKQQRETQSAVNRNFVFQQRNPNKALNSTHTLNPANSQSASNVAINTTSRISVPTTKKAFVIPCIPSRSSMRCRIYSLPPGTKASIWAKNATNGSRSSSVHEVGKGTSTSSCSNISIYDQQPSLLPPLVPPADPSITENEQKEKKDRIKQFQEASIRRENERKRRMELMKQEIEKEKQIRLQKQKILVKNYKKMDTNNNKGKECNEVQSDVISNKEKENNADDIRQTSKETTNSNESSNSENILNKNNNNNINDNDNNNINKNNSNESDDSEYYYYEEEEETIDGNEEDENNFVPISSCGSSSFHKLSAITSLNHVTEANADNKNENKNNNNNTISNNSKNSVKFKNDDNNLVISKNNIKENKMYDASDPLFHSAPSLKKMKESSQSEDIFVDVKNGRRLSSIPSKNGMNRIQSDNLTSMSVSDFEMDSVPLDVSNIVNDNYYDSDFTLNIPFDEQYLNSIEGKPTVLSQTPSTVDIKELTKQIGS</sequence>
<accession>A0ABR2L8W1</accession>
<dbReference type="PANTHER" id="PTHR47026">
    <property type="entry name" value="PIGMENTOSA GTPASE REGULATOR-LIKE PROTEIN, PUTATIVE-RELATED"/>
    <property type="match status" value="1"/>
</dbReference>
<evidence type="ECO:0000256" key="2">
    <source>
        <dbReference type="SAM" id="MobiDB-lite"/>
    </source>
</evidence>
<reference evidence="3 4" key="1">
    <citation type="submission" date="2024-04" db="EMBL/GenBank/DDBJ databases">
        <title>Tritrichomonas musculus Genome.</title>
        <authorList>
            <person name="Alves-Ferreira E."/>
            <person name="Grigg M."/>
            <person name="Lorenzi H."/>
            <person name="Galac M."/>
        </authorList>
    </citation>
    <scope>NUCLEOTIDE SEQUENCE [LARGE SCALE GENOMIC DNA]</scope>
    <source>
        <strain evidence="3 4">EAF2021</strain>
    </source>
</reference>
<feature type="compositionally biased region" description="Basic and acidic residues" evidence="2">
    <location>
        <begin position="462"/>
        <end position="475"/>
    </location>
</feature>
<dbReference type="Proteomes" id="UP001470230">
    <property type="component" value="Unassembled WGS sequence"/>
</dbReference>
<dbReference type="PANTHER" id="PTHR47026:SF2">
    <property type="entry name" value="FLAGELLAR ASSOCIATED PROTEIN"/>
    <property type="match status" value="1"/>
</dbReference>
<organism evidence="3 4">
    <name type="scientific">Tritrichomonas musculus</name>
    <dbReference type="NCBI Taxonomy" id="1915356"/>
    <lineage>
        <taxon>Eukaryota</taxon>
        <taxon>Metamonada</taxon>
        <taxon>Parabasalia</taxon>
        <taxon>Tritrichomonadida</taxon>
        <taxon>Tritrichomonadidae</taxon>
        <taxon>Tritrichomonas</taxon>
    </lineage>
</organism>
<comment type="caution">
    <text evidence="3">The sequence shown here is derived from an EMBL/GenBank/DDBJ whole genome shotgun (WGS) entry which is preliminary data.</text>
</comment>
<protein>
    <submittedName>
        <fullName evidence="3">Uncharacterized protein</fullName>
    </submittedName>
</protein>
<evidence type="ECO:0000313" key="4">
    <source>
        <dbReference type="Proteomes" id="UP001470230"/>
    </source>
</evidence>
<evidence type="ECO:0000313" key="3">
    <source>
        <dbReference type="EMBL" id="KAK8899446.1"/>
    </source>
</evidence>
<evidence type="ECO:0000256" key="1">
    <source>
        <dbReference type="SAM" id="Coils"/>
    </source>
</evidence>
<feature type="compositionally biased region" description="Polar residues" evidence="2">
    <location>
        <begin position="17"/>
        <end position="45"/>
    </location>
</feature>
<feature type="compositionally biased region" description="Low complexity" evidence="2">
    <location>
        <begin position="598"/>
        <end position="614"/>
    </location>
</feature>
<feature type="region of interest" description="Disordered" evidence="2">
    <location>
        <begin position="462"/>
        <end position="567"/>
    </location>
</feature>
<dbReference type="EMBL" id="JAPFFF010000001">
    <property type="protein sequence ID" value="KAK8899446.1"/>
    <property type="molecule type" value="Genomic_DNA"/>
</dbReference>
<keyword evidence="1" id="KW-0175">Coiled coil</keyword>
<gene>
    <name evidence="3" type="ORF">M9Y10_001762</name>
</gene>
<feature type="compositionally biased region" description="Low complexity" evidence="2">
    <location>
        <begin position="499"/>
        <end position="536"/>
    </location>
</feature>
<feature type="compositionally biased region" description="Acidic residues" evidence="2">
    <location>
        <begin position="537"/>
        <end position="561"/>
    </location>
</feature>
<name>A0ABR2L8W1_9EUKA</name>
<proteinExistence type="predicted"/>
<keyword evidence="4" id="KW-1185">Reference proteome</keyword>
<feature type="region of interest" description="Disordered" evidence="2">
    <location>
        <begin position="1"/>
        <end position="46"/>
    </location>
</feature>
<feature type="coiled-coil region" evidence="1">
    <location>
        <begin position="145"/>
        <end position="172"/>
    </location>
</feature>
<feature type="region of interest" description="Disordered" evidence="2">
    <location>
        <begin position="590"/>
        <end position="616"/>
    </location>
</feature>
<feature type="compositionally biased region" description="Basic and acidic residues" evidence="2">
    <location>
        <begin position="483"/>
        <end position="498"/>
    </location>
</feature>